<feature type="chain" id="PRO_5040241122" evidence="2">
    <location>
        <begin position="23"/>
        <end position="363"/>
    </location>
</feature>
<dbReference type="PANTHER" id="PTHR30006:SF2">
    <property type="entry name" value="ABC TRANSPORTER SUBSTRATE-BINDING PROTEIN"/>
    <property type="match status" value="1"/>
</dbReference>
<evidence type="ECO:0000313" key="4">
    <source>
        <dbReference type="Proteomes" id="UP000814207"/>
    </source>
</evidence>
<proteinExistence type="predicted"/>
<organism evidence="3 4">
    <name type="scientific">Pseudomonas syringae</name>
    <dbReference type="NCBI Taxonomy" id="317"/>
    <lineage>
        <taxon>Bacteria</taxon>
        <taxon>Pseudomonadati</taxon>
        <taxon>Pseudomonadota</taxon>
        <taxon>Gammaproteobacteria</taxon>
        <taxon>Pseudomonadales</taxon>
        <taxon>Pseudomonadaceae</taxon>
        <taxon>Pseudomonas</taxon>
    </lineage>
</organism>
<dbReference type="Pfam" id="PF13343">
    <property type="entry name" value="SBP_bac_6"/>
    <property type="match status" value="1"/>
</dbReference>
<sequence length="363" mass="39106">MKQLFLASLLGSTIAMCTAAMAADTDLATPDLKTLEAAAKAEGAVNSVGMPDDWANWKGTWEDLAKTYGLKHIDTDMSSAQEIAKFKAEKDNASADIGDVGAAFGPIAVKQEVTQPYKPSTWAQVPDWAKDKDGHWALAYTGTIAFIVNKKLLHGSEVPTSWADLQTGKYKVSVGDVSTAAQASNAVLAAAIANKGDEKNIAPGLQFFTKIAQQGRLSLSNPTIATMEKGEVEVGIVWDFNGLSYKAKMANPDDYVVLIPSDGSVKSGYTTIINKYAKHPNAAKLTREYIFSDAGQLNLAKGNARPIRAETDLKLPADIAKNLIPGEQYTKANPQPIKDADAWEATSKKLPQMWNEQVIVEMK</sequence>
<dbReference type="SUPFAM" id="SSF53850">
    <property type="entry name" value="Periplasmic binding protein-like II"/>
    <property type="match status" value="1"/>
</dbReference>
<keyword evidence="1 2" id="KW-0732">Signal</keyword>
<reference evidence="3" key="1">
    <citation type="submission" date="2019-11" db="EMBL/GenBank/DDBJ databases">
        <title>Epiphytic Pseudomonas syringae from cherry orchards.</title>
        <authorList>
            <person name="Hulin M.T."/>
        </authorList>
    </citation>
    <scope>NUCLEOTIDE SEQUENCE</scope>
    <source>
        <strain evidence="3">PA-6-9A</strain>
    </source>
</reference>
<evidence type="ECO:0000313" key="3">
    <source>
        <dbReference type="EMBL" id="MCF5066526.1"/>
    </source>
</evidence>
<name>A0A9Q4A022_PSESX</name>
<evidence type="ECO:0000256" key="2">
    <source>
        <dbReference type="SAM" id="SignalP"/>
    </source>
</evidence>
<dbReference type="EMBL" id="WKEU01000253">
    <property type="protein sequence ID" value="MCF5066526.1"/>
    <property type="molecule type" value="Genomic_DNA"/>
</dbReference>
<dbReference type="PANTHER" id="PTHR30006">
    <property type="entry name" value="THIAMINE-BINDING PERIPLASMIC PROTEIN-RELATED"/>
    <property type="match status" value="1"/>
</dbReference>
<feature type="signal peptide" evidence="2">
    <location>
        <begin position="1"/>
        <end position="22"/>
    </location>
</feature>
<dbReference type="Gene3D" id="3.40.190.10">
    <property type="entry name" value="Periplasmic binding protein-like II"/>
    <property type="match status" value="2"/>
</dbReference>
<accession>A0A9Q4A022</accession>
<dbReference type="AlphaFoldDB" id="A0A9Q4A022"/>
<dbReference type="GO" id="GO:0030976">
    <property type="term" value="F:thiamine pyrophosphate binding"/>
    <property type="evidence" value="ECO:0007669"/>
    <property type="project" value="TreeGrafter"/>
</dbReference>
<dbReference type="GO" id="GO:0015888">
    <property type="term" value="P:thiamine transport"/>
    <property type="evidence" value="ECO:0007669"/>
    <property type="project" value="TreeGrafter"/>
</dbReference>
<protein>
    <submittedName>
        <fullName evidence="3">Extracellular solute-binding protein</fullName>
    </submittedName>
</protein>
<dbReference type="GO" id="GO:0030975">
    <property type="term" value="F:thiamine binding"/>
    <property type="evidence" value="ECO:0007669"/>
    <property type="project" value="TreeGrafter"/>
</dbReference>
<evidence type="ECO:0000256" key="1">
    <source>
        <dbReference type="ARBA" id="ARBA00022729"/>
    </source>
</evidence>
<dbReference type="Proteomes" id="UP000814207">
    <property type="component" value="Unassembled WGS sequence"/>
</dbReference>
<gene>
    <name evidence="3" type="ORF">GIW73_26700</name>
</gene>
<comment type="caution">
    <text evidence="3">The sequence shown here is derived from an EMBL/GenBank/DDBJ whole genome shotgun (WGS) entry which is preliminary data.</text>
</comment>
<dbReference type="GO" id="GO:0030288">
    <property type="term" value="C:outer membrane-bounded periplasmic space"/>
    <property type="evidence" value="ECO:0007669"/>
    <property type="project" value="TreeGrafter"/>
</dbReference>